<protein>
    <submittedName>
        <fullName evidence="1">Uncharacterized protein</fullName>
    </submittedName>
</protein>
<organism evidence="1 2">
    <name type="scientific">Sphingobacterium oryzagri</name>
    <dbReference type="NCBI Taxonomy" id="3025669"/>
    <lineage>
        <taxon>Bacteria</taxon>
        <taxon>Pseudomonadati</taxon>
        <taxon>Bacteroidota</taxon>
        <taxon>Sphingobacteriia</taxon>
        <taxon>Sphingobacteriales</taxon>
        <taxon>Sphingobacteriaceae</taxon>
        <taxon>Sphingobacterium</taxon>
    </lineage>
</organism>
<sequence length="79" mass="8622">MENLENKGAQEGKLTKEIESKTAQIPSKVYLCASIAAMAGSAILKCLGRKHTALFIGQWVAPFLLFGIYNKIVKTEGHD</sequence>
<keyword evidence="2" id="KW-1185">Reference proteome</keyword>
<evidence type="ECO:0000313" key="2">
    <source>
        <dbReference type="Proteomes" id="UP001221558"/>
    </source>
</evidence>
<dbReference type="RefSeq" id="WP_274265657.1">
    <property type="nucleotide sequence ID" value="NZ_CP117880.1"/>
</dbReference>
<proteinExistence type="predicted"/>
<gene>
    <name evidence="1" type="ORF">PQ465_11430</name>
</gene>
<evidence type="ECO:0000313" key="1">
    <source>
        <dbReference type="EMBL" id="WDF66917.1"/>
    </source>
</evidence>
<reference evidence="1 2" key="1">
    <citation type="submission" date="2023-02" db="EMBL/GenBank/DDBJ databases">
        <title>Genome sequence of Sphingobacterium sp. KACC 22765.</title>
        <authorList>
            <person name="Kim S."/>
            <person name="Heo J."/>
            <person name="Kwon S.-W."/>
        </authorList>
    </citation>
    <scope>NUCLEOTIDE SEQUENCE [LARGE SCALE GENOMIC DNA]</scope>
    <source>
        <strain evidence="1 2">KACC 22765</strain>
    </source>
</reference>
<dbReference type="Proteomes" id="UP001221558">
    <property type="component" value="Chromosome"/>
</dbReference>
<accession>A0ABY7WBS7</accession>
<dbReference type="EMBL" id="CP117880">
    <property type="protein sequence ID" value="WDF66917.1"/>
    <property type="molecule type" value="Genomic_DNA"/>
</dbReference>
<name>A0ABY7WBS7_9SPHI</name>